<proteinExistence type="inferred from homology"/>
<feature type="transmembrane region" description="Helical" evidence="3">
    <location>
        <begin position="153"/>
        <end position="177"/>
    </location>
</feature>
<reference evidence="4 5" key="1">
    <citation type="submission" date="2016-09" db="EMBL/GenBank/DDBJ databases">
        <authorList>
            <person name="Capua I."/>
            <person name="De Benedictis P."/>
            <person name="Joannis T."/>
            <person name="Lombin L.H."/>
            <person name="Cattoli G."/>
        </authorList>
    </citation>
    <scope>NUCLEOTIDE SEQUENCE [LARGE SCALE GENOMIC DNA]</scope>
    <source>
        <strain evidence="4 5">GluBS11</strain>
    </source>
</reference>
<keyword evidence="3" id="KW-0812">Transmembrane</keyword>
<evidence type="ECO:0000313" key="5">
    <source>
        <dbReference type="Proteomes" id="UP000199315"/>
    </source>
</evidence>
<name>A0A1D3TS78_9FIRM</name>
<keyword evidence="2" id="KW-1003">Cell membrane</keyword>
<evidence type="ECO:0000256" key="2">
    <source>
        <dbReference type="PIRNR" id="PIRNR016661"/>
    </source>
</evidence>
<dbReference type="STRING" id="1619234.SAMN05421730_1005156"/>
<feature type="transmembrane region" description="Helical" evidence="3">
    <location>
        <begin position="21"/>
        <end position="40"/>
    </location>
</feature>
<dbReference type="RefSeq" id="WP_207648831.1">
    <property type="nucleotide sequence ID" value="NZ_FMKA01000005.1"/>
</dbReference>
<organism evidence="4 5">
    <name type="scientific">Anaerobium acetethylicum</name>
    <dbReference type="NCBI Taxonomy" id="1619234"/>
    <lineage>
        <taxon>Bacteria</taxon>
        <taxon>Bacillati</taxon>
        <taxon>Bacillota</taxon>
        <taxon>Clostridia</taxon>
        <taxon>Lachnospirales</taxon>
        <taxon>Lachnospiraceae</taxon>
        <taxon>Anaerobium</taxon>
    </lineage>
</organism>
<feature type="transmembrane region" description="Helical" evidence="3">
    <location>
        <begin position="127"/>
        <end position="147"/>
    </location>
</feature>
<dbReference type="Proteomes" id="UP000199315">
    <property type="component" value="Unassembled WGS sequence"/>
</dbReference>
<dbReference type="Gene3D" id="1.10.1760.20">
    <property type="match status" value="1"/>
</dbReference>
<dbReference type="PIRSF" id="PIRSF016661">
    <property type="entry name" value="BioY"/>
    <property type="match status" value="1"/>
</dbReference>
<keyword evidence="2 3" id="KW-0472">Membrane</keyword>
<keyword evidence="5" id="KW-1185">Reference proteome</keyword>
<dbReference type="PANTHER" id="PTHR34295:SF1">
    <property type="entry name" value="BIOTIN TRANSPORTER BIOY"/>
    <property type="match status" value="1"/>
</dbReference>
<dbReference type="AlphaFoldDB" id="A0A1D3TS78"/>
<keyword evidence="2" id="KW-0813">Transport</keyword>
<feature type="transmembrane region" description="Helical" evidence="3">
    <location>
        <begin position="71"/>
        <end position="88"/>
    </location>
</feature>
<evidence type="ECO:0000313" key="4">
    <source>
        <dbReference type="EMBL" id="SCP96664.1"/>
    </source>
</evidence>
<dbReference type="InterPro" id="IPR003784">
    <property type="entry name" value="BioY"/>
</dbReference>
<accession>A0A1D3TS78</accession>
<evidence type="ECO:0000256" key="3">
    <source>
        <dbReference type="SAM" id="Phobius"/>
    </source>
</evidence>
<dbReference type="GO" id="GO:0005886">
    <property type="term" value="C:plasma membrane"/>
    <property type="evidence" value="ECO:0007669"/>
    <property type="project" value="UniProtKB-SubCell"/>
</dbReference>
<sequence length="197" mass="20364">MNQTDTNVKINNQAQRMSTKTMVLTGMCAAVTAILSQIAIPLPSGVPVTLQTFAVALAGYMLGWKSGGMSTAVYILMGCVGVPVFSNFSGGLGIIAGKTGGFITGFLFMSMLCGIGARQKGKISGIAFGLAGLLIVHAAGVIQFSVLTGMKPLQATALVSLPYIGKDIASVAAAYFAGRKIRRHIGNSEGMEESILL</sequence>
<keyword evidence="3" id="KW-1133">Transmembrane helix</keyword>
<evidence type="ECO:0000256" key="1">
    <source>
        <dbReference type="ARBA" id="ARBA00010692"/>
    </source>
</evidence>
<gene>
    <name evidence="4" type="ORF">SAMN05421730_1005156</name>
</gene>
<feature type="transmembrane region" description="Helical" evidence="3">
    <location>
        <begin position="94"/>
        <end position="115"/>
    </location>
</feature>
<comment type="subcellular location">
    <subcellularLocation>
        <location evidence="2">Cell membrane</location>
        <topology evidence="2">Multi-pass membrane protein</topology>
    </subcellularLocation>
</comment>
<dbReference type="GO" id="GO:0015225">
    <property type="term" value="F:biotin transmembrane transporter activity"/>
    <property type="evidence" value="ECO:0007669"/>
    <property type="project" value="UniProtKB-UniRule"/>
</dbReference>
<dbReference type="PANTHER" id="PTHR34295">
    <property type="entry name" value="BIOTIN TRANSPORTER BIOY"/>
    <property type="match status" value="1"/>
</dbReference>
<dbReference type="Pfam" id="PF02632">
    <property type="entry name" value="BioY"/>
    <property type="match status" value="1"/>
</dbReference>
<comment type="similarity">
    <text evidence="1 2">Belongs to the BioY family.</text>
</comment>
<feature type="transmembrane region" description="Helical" evidence="3">
    <location>
        <begin position="46"/>
        <end position="64"/>
    </location>
</feature>
<dbReference type="EMBL" id="FMKA01000005">
    <property type="protein sequence ID" value="SCP96664.1"/>
    <property type="molecule type" value="Genomic_DNA"/>
</dbReference>
<protein>
    <recommendedName>
        <fullName evidence="2">Biotin transporter</fullName>
    </recommendedName>
</protein>